<dbReference type="PANTHER" id="PTHR10706:SF130">
    <property type="entry name" value="F-BOX ONLY PROTEIN 31"/>
    <property type="match status" value="1"/>
</dbReference>
<gene>
    <name evidence="4" type="primary">PLEST001737</name>
    <name evidence="4" type="ORF">PLESTB_000841500</name>
</gene>
<proteinExistence type="predicted"/>
<dbReference type="Gene3D" id="1.20.1280.50">
    <property type="match status" value="1"/>
</dbReference>
<feature type="compositionally biased region" description="Low complexity" evidence="3">
    <location>
        <begin position="539"/>
        <end position="567"/>
    </location>
</feature>
<evidence type="ECO:0000256" key="3">
    <source>
        <dbReference type="SAM" id="MobiDB-lite"/>
    </source>
</evidence>
<comment type="pathway">
    <text evidence="1">Protein modification; protein ubiquitination.</text>
</comment>
<dbReference type="InterPro" id="IPR045048">
    <property type="entry name" value="FBXO31/39"/>
</dbReference>
<dbReference type="PANTHER" id="PTHR10706">
    <property type="entry name" value="F-BOX FAMILY PROTEIN"/>
    <property type="match status" value="1"/>
</dbReference>
<dbReference type="AlphaFoldDB" id="A0A9W6F2R4"/>
<protein>
    <submittedName>
        <fullName evidence="4">F-box only protein 31</fullName>
    </submittedName>
</protein>
<keyword evidence="5" id="KW-1185">Reference proteome</keyword>
<dbReference type="InterPro" id="IPR036047">
    <property type="entry name" value="F-box-like_dom_sf"/>
</dbReference>
<evidence type="ECO:0000256" key="2">
    <source>
        <dbReference type="ARBA" id="ARBA00022786"/>
    </source>
</evidence>
<organism evidence="4 5">
    <name type="scientific">Pleodorina starrii</name>
    <dbReference type="NCBI Taxonomy" id="330485"/>
    <lineage>
        <taxon>Eukaryota</taxon>
        <taxon>Viridiplantae</taxon>
        <taxon>Chlorophyta</taxon>
        <taxon>core chlorophytes</taxon>
        <taxon>Chlorophyceae</taxon>
        <taxon>CS clade</taxon>
        <taxon>Chlamydomonadales</taxon>
        <taxon>Volvocaceae</taxon>
        <taxon>Pleodorina</taxon>
    </lineage>
</organism>
<dbReference type="SUPFAM" id="SSF81383">
    <property type="entry name" value="F-box domain"/>
    <property type="match status" value="1"/>
</dbReference>
<reference evidence="4 5" key="1">
    <citation type="journal article" date="2023" name="Commun. Biol.">
        <title>Reorganization of the ancestral sex-determining regions during the evolution of trioecy in Pleodorina starrii.</title>
        <authorList>
            <person name="Takahashi K."/>
            <person name="Suzuki S."/>
            <person name="Kawai-Toyooka H."/>
            <person name="Yamamoto K."/>
            <person name="Hamaji T."/>
            <person name="Ootsuki R."/>
            <person name="Yamaguchi H."/>
            <person name="Kawachi M."/>
            <person name="Higashiyama T."/>
            <person name="Nozaki H."/>
        </authorList>
    </citation>
    <scope>NUCLEOTIDE SEQUENCE [LARGE SCALE GENOMIC DNA]</scope>
    <source>
        <strain evidence="4 5">NIES-4479</strain>
    </source>
</reference>
<sequence length="650" mass="66581">MSVSKEDGACPTSAPTTNILDLSDDLTARILVRLKPREIAAAALSCKLLASACADDARVWQPLCNSTWGPYTNPDRWLQPSSLDSSRCKPSSKQQHHRLPRPAASDDDEDEERPPTSYRSVFAALRRLQPLMGLWRGAGDAPRGSLFRVGWAAGGEPHVEVVALQPAAAAAAAAAAAVGGGQGADGAGEVEDLEDEATTVVEDVTARVGAAFPGLVLQLVDESFAVLKDEPWRREIRRAAAAGAAGGAGAGGSTEAGGGGVGGGGGCGLGRPSAAALAAAAVATGGVGCCDGLLGVSPPKSFGYEVLRFMETHVAGSRSGSRKNRNRGAGAGPGGGSPGPFGGGRQAVILKHLVRLQVAAPSRQRPLAGLWTGVYGPHGLEIVSLGYEGRGSSGRIVATKITGDPFVPAGEVSFRAHPEPLPQPWPVSEVELITNRPLYTPNRGAALAAAVAAAAAEAAEVAAAAATPLAPPLPRRPGVLVLPVWAMPEAAAAAGLAEPGGEGEGDIEAAVAERLAVVAAAAAAADPVDPWDFLRPMGQSSSSSPPLDPQQQTPAPAAPQQQQQQQRGPRRQPSRVVAVYRGEGRIAGHNFRNPQWIEGRLWVYDNGSIGFLWRGDMNVLMDLDRMSPQLLLGRPGGAPAAPAAVPAGAV</sequence>
<accession>A0A9W6F2R4</accession>
<feature type="region of interest" description="Disordered" evidence="3">
    <location>
        <begin position="531"/>
        <end position="575"/>
    </location>
</feature>
<keyword evidence="2" id="KW-0833">Ubl conjugation pathway</keyword>
<evidence type="ECO:0000313" key="4">
    <source>
        <dbReference type="EMBL" id="GLC54267.1"/>
    </source>
</evidence>
<feature type="region of interest" description="Disordered" evidence="3">
    <location>
        <begin position="315"/>
        <end position="342"/>
    </location>
</feature>
<name>A0A9W6F2R4_9CHLO</name>
<dbReference type="Proteomes" id="UP001165080">
    <property type="component" value="Unassembled WGS sequence"/>
</dbReference>
<evidence type="ECO:0000313" key="5">
    <source>
        <dbReference type="Proteomes" id="UP001165080"/>
    </source>
</evidence>
<feature type="compositionally biased region" description="Gly residues" evidence="3">
    <location>
        <begin position="329"/>
        <end position="342"/>
    </location>
</feature>
<dbReference type="Pfam" id="PF12014">
    <property type="entry name" value="Cyclin_D1_bind"/>
    <property type="match status" value="1"/>
</dbReference>
<feature type="region of interest" description="Disordered" evidence="3">
    <location>
        <begin position="81"/>
        <end position="116"/>
    </location>
</feature>
<dbReference type="EMBL" id="BRXU01000009">
    <property type="protein sequence ID" value="GLC54267.1"/>
    <property type="molecule type" value="Genomic_DNA"/>
</dbReference>
<dbReference type="OrthoDB" id="722566at2759"/>
<evidence type="ECO:0000256" key="1">
    <source>
        <dbReference type="ARBA" id="ARBA00004906"/>
    </source>
</evidence>
<feature type="compositionally biased region" description="Polar residues" evidence="3">
    <location>
        <begin position="81"/>
        <end position="93"/>
    </location>
</feature>
<comment type="caution">
    <text evidence="4">The sequence shown here is derived from an EMBL/GenBank/DDBJ whole genome shotgun (WGS) entry which is preliminary data.</text>
</comment>